<sequence length="59" mass="6420">MNLPARLRLAHRRASLRAGVRVRARGIVSPLRDLATQLAFKVTGSPAVLSQAVRGHHRG</sequence>
<gene>
    <name evidence="1" type="ORF">C667_14614</name>
</gene>
<evidence type="ECO:0000313" key="2">
    <source>
        <dbReference type="Proteomes" id="UP000013047"/>
    </source>
</evidence>
<dbReference type="Proteomes" id="UP000013047">
    <property type="component" value="Unassembled WGS sequence"/>
</dbReference>
<evidence type="ECO:0000313" key="1">
    <source>
        <dbReference type="EMBL" id="ENO96319.1"/>
    </source>
</evidence>
<comment type="caution">
    <text evidence="1">The sequence shown here is derived from an EMBL/GenBank/DDBJ whole genome shotgun (WGS) entry which is preliminary data.</text>
</comment>
<dbReference type="RefSeq" id="WP_004366854.1">
    <property type="nucleotide sequence ID" value="NZ_AMXF01000118.1"/>
</dbReference>
<keyword evidence="2" id="KW-1185">Reference proteome</keyword>
<protein>
    <submittedName>
        <fullName evidence="1">Uncharacterized protein</fullName>
    </submittedName>
</protein>
<name>N6ZW36_9RHOO</name>
<proteinExistence type="predicted"/>
<dbReference type="AlphaFoldDB" id="N6ZW36"/>
<organism evidence="1 2">
    <name type="scientific">Thauera phenylacetica B4P</name>
    <dbReference type="NCBI Taxonomy" id="1234382"/>
    <lineage>
        <taxon>Bacteria</taxon>
        <taxon>Pseudomonadati</taxon>
        <taxon>Pseudomonadota</taxon>
        <taxon>Betaproteobacteria</taxon>
        <taxon>Rhodocyclales</taxon>
        <taxon>Zoogloeaceae</taxon>
        <taxon>Thauera</taxon>
    </lineage>
</organism>
<dbReference type="OrthoDB" id="8527962at2"/>
<dbReference type="EMBL" id="AMXF01000118">
    <property type="protein sequence ID" value="ENO96319.1"/>
    <property type="molecule type" value="Genomic_DNA"/>
</dbReference>
<reference evidence="1 2" key="1">
    <citation type="submission" date="2012-09" db="EMBL/GenBank/DDBJ databases">
        <title>Draft Genome Sequences of 6 Strains from Genus Thauera.</title>
        <authorList>
            <person name="Liu B."/>
            <person name="Shapleigh J.P."/>
            <person name="Frostegard A.H."/>
        </authorList>
    </citation>
    <scope>NUCLEOTIDE SEQUENCE [LARGE SCALE GENOMIC DNA]</scope>
    <source>
        <strain evidence="1 2">B4P</strain>
    </source>
</reference>
<accession>N6ZW36</accession>